<feature type="compositionally biased region" description="Basic and acidic residues" evidence="1">
    <location>
        <begin position="19"/>
        <end position="31"/>
    </location>
</feature>
<feature type="region of interest" description="Disordered" evidence="1">
    <location>
        <begin position="1"/>
        <end position="31"/>
    </location>
</feature>
<protein>
    <submittedName>
        <fullName evidence="2">Uncharacterized protein</fullName>
    </submittedName>
</protein>
<name>A0ABU7CVU0_9TELE</name>
<dbReference type="EMBL" id="JAHUTJ010008254">
    <property type="protein sequence ID" value="MED6266375.1"/>
    <property type="molecule type" value="Genomic_DNA"/>
</dbReference>
<gene>
    <name evidence="2" type="ORF">CHARACLAT_001547</name>
</gene>
<evidence type="ECO:0000256" key="1">
    <source>
        <dbReference type="SAM" id="MobiDB-lite"/>
    </source>
</evidence>
<comment type="caution">
    <text evidence="2">The sequence shown here is derived from an EMBL/GenBank/DDBJ whole genome shotgun (WGS) entry which is preliminary data.</text>
</comment>
<reference evidence="2 3" key="1">
    <citation type="submission" date="2021-06" db="EMBL/GenBank/DDBJ databases">
        <authorList>
            <person name="Palmer J.M."/>
        </authorList>
    </citation>
    <scope>NUCLEOTIDE SEQUENCE [LARGE SCALE GENOMIC DNA]</scope>
    <source>
        <strain evidence="2 3">CL_MEX2019</strain>
        <tissue evidence="2">Muscle</tissue>
    </source>
</reference>
<proteinExistence type="predicted"/>
<dbReference type="Proteomes" id="UP001352852">
    <property type="component" value="Unassembled WGS sequence"/>
</dbReference>
<evidence type="ECO:0000313" key="3">
    <source>
        <dbReference type="Proteomes" id="UP001352852"/>
    </source>
</evidence>
<accession>A0ABU7CVU0</accession>
<sequence>MSAAKVLSTQPYFFEPGSDLERGENEDEPAKPRLQMNASQRCIVTIFTPSTSIPGVPHSCYFFKSHRPPPLLYF</sequence>
<evidence type="ECO:0000313" key="2">
    <source>
        <dbReference type="EMBL" id="MED6266375.1"/>
    </source>
</evidence>
<keyword evidence="3" id="KW-1185">Reference proteome</keyword>
<organism evidence="2 3">
    <name type="scientific">Characodon lateralis</name>
    <dbReference type="NCBI Taxonomy" id="208331"/>
    <lineage>
        <taxon>Eukaryota</taxon>
        <taxon>Metazoa</taxon>
        <taxon>Chordata</taxon>
        <taxon>Craniata</taxon>
        <taxon>Vertebrata</taxon>
        <taxon>Euteleostomi</taxon>
        <taxon>Actinopterygii</taxon>
        <taxon>Neopterygii</taxon>
        <taxon>Teleostei</taxon>
        <taxon>Neoteleostei</taxon>
        <taxon>Acanthomorphata</taxon>
        <taxon>Ovalentaria</taxon>
        <taxon>Atherinomorphae</taxon>
        <taxon>Cyprinodontiformes</taxon>
        <taxon>Goodeidae</taxon>
        <taxon>Characodon</taxon>
    </lineage>
</organism>